<dbReference type="AlphaFoldDB" id="A0A4R0GAD1"/>
<organism evidence="2 3">
    <name type="scientific">Enterobacter wuhouensis</name>
    <dbReference type="NCBI Taxonomy" id="2529381"/>
    <lineage>
        <taxon>Bacteria</taxon>
        <taxon>Pseudomonadati</taxon>
        <taxon>Pseudomonadota</taxon>
        <taxon>Gammaproteobacteria</taxon>
        <taxon>Enterobacterales</taxon>
        <taxon>Enterobacteriaceae</taxon>
        <taxon>Enterobacter</taxon>
    </lineage>
</organism>
<keyword evidence="1" id="KW-0732">Signal</keyword>
<dbReference type="OrthoDB" id="5624957at2"/>
<dbReference type="RefSeq" id="WP_131633834.1">
    <property type="nucleotide sequence ID" value="NZ_CP193790.1"/>
</dbReference>
<feature type="chain" id="PRO_5020741885" evidence="1">
    <location>
        <begin position="23"/>
        <end position="394"/>
    </location>
</feature>
<name>A0A4R0GAD1_9ENTR</name>
<evidence type="ECO:0000313" key="3">
    <source>
        <dbReference type="Proteomes" id="UP000291424"/>
    </source>
</evidence>
<gene>
    <name evidence="2" type="ORF">E0L20_10070</name>
</gene>
<dbReference type="SUPFAM" id="SSF48452">
    <property type="entry name" value="TPR-like"/>
    <property type="match status" value="1"/>
</dbReference>
<proteinExistence type="predicted"/>
<dbReference type="SMART" id="SM00028">
    <property type="entry name" value="TPR"/>
    <property type="match status" value="3"/>
</dbReference>
<evidence type="ECO:0000256" key="1">
    <source>
        <dbReference type="SAM" id="SignalP"/>
    </source>
</evidence>
<dbReference type="Proteomes" id="UP000291424">
    <property type="component" value="Unassembled WGS sequence"/>
</dbReference>
<reference evidence="2 3" key="1">
    <citation type="submission" date="2019-02" db="EMBL/GenBank/DDBJ databases">
        <title>The draft genome of Enterobacter spp. strains.</title>
        <authorList>
            <person name="Wang C."/>
            <person name="Feng Y."/>
            <person name="Zong Z."/>
        </authorList>
    </citation>
    <scope>NUCLEOTIDE SEQUENCE [LARGE SCALE GENOMIC DNA]</scope>
    <source>
        <strain evidence="2 3">WCHEW120002</strain>
    </source>
</reference>
<sequence length="394" mass="43035">MKGVIKLSLLALSISFSFVGYAESKSVEVLSAVVKDKKISGAQVVIQRNGEQSISSLSDDSGNVQIGNNTTDTNDSLIIIKKNGYSTLVAKCPCGGMSYALSPTMKGLDSMRVVLGWGSSPSDLDSHMVYPENHIFFGHKLGDNGNLDVDDTDSYGPETITLTRRENGKPYVYAVHDYSDKSDPDTKNLSNSEAKVFVYVGESLVRTYYVPKDQSGNLWTVFKVNENGAIEDVNNIKGISVGASDIDNVLTPLLNSNATLPHQNWGAEQIDISNALNLKGEESYRRKQYEEAISFFTESVNNYSENGKAYGNLGLVYQKVGRTAEAIWANRKAITLASGKNAATIRAGANYNIGKIYEGESQYSDALNYYNAAKNEKQNPVYDNAILRVSSKIN</sequence>
<protein>
    <submittedName>
        <fullName evidence="2">Tetratricopeptide repeat protein</fullName>
    </submittedName>
</protein>
<dbReference type="EMBL" id="SJOO01000003">
    <property type="protein sequence ID" value="TCB93337.1"/>
    <property type="molecule type" value="Genomic_DNA"/>
</dbReference>
<evidence type="ECO:0000313" key="2">
    <source>
        <dbReference type="EMBL" id="TCB93337.1"/>
    </source>
</evidence>
<comment type="caution">
    <text evidence="2">The sequence shown here is derived from an EMBL/GenBank/DDBJ whole genome shotgun (WGS) entry which is preliminary data.</text>
</comment>
<dbReference type="Gene3D" id="1.25.40.10">
    <property type="entry name" value="Tetratricopeptide repeat domain"/>
    <property type="match status" value="1"/>
</dbReference>
<dbReference type="Pfam" id="PF13181">
    <property type="entry name" value="TPR_8"/>
    <property type="match status" value="1"/>
</dbReference>
<feature type="signal peptide" evidence="1">
    <location>
        <begin position="1"/>
        <end position="22"/>
    </location>
</feature>
<dbReference type="InterPro" id="IPR011990">
    <property type="entry name" value="TPR-like_helical_dom_sf"/>
</dbReference>
<dbReference type="InterPro" id="IPR019734">
    <property type="entry name" value="TPR_rpt"/>
</dbReference>
<accession>A0A4R0GAD1</accession>